<dbReference type="OrthoDB" id="2898509at2759"/>
<dbReference type="Gene3D" id="3.40.50.720">
    <property type="entry name" value="NAD(P)-binding Rossmann-like Domain"/>
    <property type="match status" value="2"/>
</dbReference>
<name>A0A423WUF9_9PEZI</name>
<dbReference type="GO" id="GO:0016491">
    <property type="term" value="F:oxidoreductase activity"/>
    <property type="evidence" value="ECO:0007669"/>
    <property type="project" value="UniProtKB-KW"/>
</dbReference>
<dbReference type="STRING" id="356882.A0A423WUF9"/>
<dbReference type="EMBL" id="LKEA01000008">
    <property type="protein sequence ID" value="ROW07207.1"/>
    <property type="molecule type" value="Genomic_DNA"/>
</dbReference>
<organism evidence="2 3">
    <name type="scientific">Cytospora schulzeri</name>
    <dbReference type="NCBI Taxonomy" id="448051"/>
    <lineage>
        <taxon>Eukaryota</taxon>
        <taxon>Fungi</taxon>
        <taxon>Dikarya</taxon>
        <taxon>Ascomycota</taxon>
        <taxon>Pezizomycotina</taxon>
        <taxon>Sordariomycetes</taxon>
        <taxon>Sordariomycetidae</taxon>
        <taxon>Diaporthales</taxon>
        <taxon>Cytosporaceae</taxon>
        <taxon>Cytospora</taxon>
    </lineage>
</organism>
<gene>
    <name evidence="2" type="ORF">VMCG_03940</name>
</gene>
<protein>
    <recommendedName>
        <fullName evidence="4">Ketoreductase (KR) domain-containing protein</fullName>
    </recommendedName>
</protein>
<evidence type="ECO:0000256" key="1">
    <source>
        <dbReference type="ARBA" id="ARBA00023002"/>
    </source>
</evidence>
<evidence type="ECO:0008006" key="4">
    <source>
        <dbReference type="Google" id="ProtNLM"/>
    </source>
</evidence>
<reference evidence="2 3" key="1">
    <citation type="submission" date="2015-09" db="EMBL/GenBank/DDBJ databases">
        <title>Host preference determinants of Valsa canker pathogens revealed by comparative genomics.</title>
        <authorList>
            <person name="Yin Z."/>
            <person name="Huang L."/>
        </authorList>
    </citation>
    <scope>NUCLEOTIDE SEQUENCE [LARGE SCALE GENOMIC DNA]</scope>
    <source>
        <strain evidence="2 3">03-1</strain>
    </source>
</reference>
<keyword evidence="1" id="KW-0560">Oxidoreductase</keyword>
<dbReference type="SUPFAM" id="SSF51735">
    <property type="entry name" value="NAD(P)-binding Rossmann-fold domains"/>
    <property type="match status" value="1"/>
</dbReference>
<sequence>MVDLDKILPSNSQISTTYPEGLVAVFAGATAGIGETSLRQFARHNSKPRIYIIGRSQEACNRLDADLKQVNPAGQYTFIRSDLKTDEGFSYLMGLTYFGRIRMAHNLLPLLHQATGLRRVVSSFTGAKEGKLYENDWQGNKGKLPMTAARGHASTMMTLGLEALAKDAPDIAFLHAFPGSVKTNLIRGDEGAMMQVMGYLFKVMAVFRTRAYIPTEEVGERHTFYCTSARFPSRNGDGRRDALGIALPSGMSVARGVDGEVGSGVYSVDTYGESADAAVEEVLAGYRRSGTAERLWAYTESEWKRVTGSVSL</sequence>
<evidence type="ECO:0000313" key="3">
    <source>
        <dbReference type="Proteomes" id="UP000283895"/>
    </source>
</evidence>
<dbReference type="AlphaFoldDB" id="A0A423WUF9"/>
<keyword evidence="3" id="KW-1185">Reference proteome</keyword>
<accession>A0A423WUF9</accession>
<dbReference type="InterPro" id="IPR036291">
    <property type="entry name" value="NAD(P)-bd_dom_sf"/>
</dbReference>
<dbReference type="InterPro" id="IPR052228">
    <property type="entry name" value="Sec_Metab_Biosynth_Oxidored"/>
</dbReference>
<evidence type="ECO:0000313" key="2">
    <source>
        <dbReference type="EMBL" id="ROW07207.1"/>
    </source>
</evidence>
<comment type="caution">
    <text evidence="2">The sequence shown here is derived from an EMBL/GenBank/DDBJ whole genome shotgun (WGS) entry which is preliminary data.</text>
</comment>
<proteinExistence type="predicted"/>
<dbReference type="PANTHER" id="PTHR47534:SF3">
    <property type="entry name" value="ALCOHOL DEHYDROGENASE-LIKE C-TERMINAL DOMAIN-CONTAINING PROTEIN"/>
    <property type="match status" value="1"/>
</dbReference>
<dbReference type="PANTHER" id="PTHR47534">
    <property type="entry name" value="YALI0E05731P"/>
    <property type="match status" value="1"/>
</dbReference>
<dbReference type="Proteomes" id="UP000283895">
    <property type="component" value="Unassembled WGS sequence"/>
</dbReference>